<dbReference type="Proteomes" id="UP000765509">
    <property type="component" value="Unassembled WGS sequence"/>
</dbReference>
<evidence type="ECO:0000313" key="2">
    <source>
        <dbReference type="Proteomes" id="UP000765509"/>
    </source>
</evidence>
<reference evidence="1" key="1">
    <citation type="submission" date="2021-03" db="EMBL/GenBank/DDBJ databases">
        <title>Draft genome sequence of rust myrtle Austropuccinia psidii MF-1, a brazilian biotype.</title>
        <authorList>
            <person name="Quecine M.C."/>
            <person name="Pachon D.M.R."/>
            <person name="Bonatelli M.L."/>
            <person name="Correr F.H."/>
            <person name="Franceschini L.M."/>
            <person name="Leite T.F."/>
            <person name="Margarido G.R.A."/>
            <person name="Almeida C.A."/>
            <person name="Ferrarezi J.A."/>
            <person name="Labate C.A."/>
        </authorList>
    </citation>
    <scope>NUCLEOTIDE SEQUENCE</scope>
    <source>
        <strain evidence="1">MF-1</strain>
    </source>
</reference>
<comment type="caution">
    <text evidence="1">The sequence shown here is derived from an EMBL/GenBank/DDBJ whole genome shotgun (WGS) entry which is preliminary data.</text>
</comment>
<dbReference type="OrthoDB" id="6362633at2759"/>
<dbReference type="InterPro" id="IPR027417">
    <property type="entry name" value="P-loop_NTPase"/>
</dbReference>
<accession>A0A9Q3GP15</accession>
<dbReference type="SUPFAM" id="SSF52540">
    <property type="entry name" value="P-loop containing nucleoside triphosphate hydrolases"/>
    <property type="match status" value="1"/>
</dbReference>
<proteinExistence type="predicted"/>
<dbReference type="EMBL" id="AVOT02003794">
    <property type="protein sequence ID" value="MBW0474596.1"/>
    <property type="molecule type" value="Genomic_DNA"/>
</dbReference>
<gene>
    <name evidence="1" type="ORF">O181_014311</name>
</gene>
<protein>
    <recommendedName>
        <fullName evidence="3">Phosphoribulokinase/uridine kinase domain-containing protein</fullName>
    </recommendedName>
</protein>
<dbReference type="Gene3D" id="3.40.50.300">
    <property type="entry name" value="P-loop containing nucleotide triphosphate hydrolases"/>
    <property type="match status" value="1"/>
</dbReference>
<keyword evidence="2" id="KW-1185">Reference proteome</keyword>
<name>A0A9Q3GP15_9BASI</name>
<sequence length="171" mass="19217">MGGIIRKRSVLDTFEDPVEAHRRRGAPHTFDSKFYRKFIKSLLEPTSSETLFAPSFSHTAKDPVLDAIPILPNHKIIIIEGLYTSLQEGEDWKMASSLIHLSILVNVSPQLSRQRLIQRHVSSGICSDSQQAAERVDFNDQPNGEYLLSHLRVPDLVIESVEDASITLETP</sequence>
<organism evidence="1 2">
    <name type="scientific">Austropuccinia psidii MF-1</name>
    <dbReference type="NCBI Taxonomy" id="1389203"/>
    <lineage>
        <taxon>Eukaryota</taxon>
        <taxon>Fungi</taxon>
        <taxon>Dikarya</taxon>
        <taxon>Basidiomycota</taxon>
        <taxon>Pucciniomycotina</taxon>
        <taxon>Pucciniomycetes</taxon>
        <taxon>Pucciniales</taxon>
        <taxon>Sphaerophragmiaceae</taxon>
        <taxon>Austropuccinia</taxon>
    </lineage>
</organism>
<evidence type="ECO:0000313" key="1">
    <source>
        <dbReference type="EMBL" id="MBW0474596.1"/>
    </source>
</evidence>
<dbReference type="AlphaFoldDB" id="A0A9Q3GP15"/>
<evidence type="ECO:0008006" key="3">
    <source>
        <dbReference type="Google" id="ProtNLM"/>
    </source>
</evidence>